<name>A0A9X2H6T9_9HYPH</name>
<feature type="transmembrane region" description="Helical" evidence="5">
    <location>
        <begin position="12"/>
        <end position="34"/>
    </location>
</feature>
<feature type="transmembrane region" description="Helical" evidence="5">
    <location>
        <begin position="160"/>
        <end position="183"/>
    </location>
</feature>
<dbReference type="GO" id="GO:0005886">
    <property type="term" value="C:plasma membrane"/>
    <property type="evidence" value="ECO:0007669"/>
    <property type="project" value="UniProtKB-SubCell"/>
</dbReference>
<comment type="catalytic activity">
    <reaction evidence="5">
        <text>a quinone + NADH + 5 H(+)(in) = a quinol + NAD(+) + 4 H(+)(out)</text>
        <dbReference type="Rhea" id="RHEA:57888"/>
        <dbReference type="ChEBI" id="CHEBI:15378"/>
        <dbReference type="ChEBI" id="CHEBI:24646"/>
        <dbReference type="ChEBI" id="CHEBI:57540"/>
        <dbReference type="ChEBI" id="CHEBI:57945"/>
        <dbReference type="ChEBI" id="CHEBI:132124"/>
    </reaction>
</comment>
<feature type="transmembrane region" description="Helical" evidence="5">
    <location>
        <begin position="41"/>
        <end position="63"/>
    </location>
</feature>
<sequence>MYSQMIASSLPIVGPELIMAGGAMLLLMIGVFAGERSAQTVTGLSVALIIIAGLWLVFVTPYGEAFGGSFVLDPFAGFMKVLVLVGSAAAVIMSVGFAESERFNRFEFPVLIVLSTTGMMVMVSAGDLITLYLGLELQSLAIYVLAAINRDSARSTEAGLKYFVLGALSSGMLLYGASMVYGFTGQIEFGAIASAITSEGRSLGLVVGLVFVLAGLAFKISAVPFHMWTPDVYEGAPTPITAFLAGAPKVAAMALITRFTVRGFEPLAVDWQQIIVFISIASMAFGAFAAIGQRNFKRLMAYSSIGHMGFALVGLAAASVEGVRGVLIYMTIYLAMTLGTFAVILAMRRKDGVVEEIEDLAGLSKTNPVMALFLTILMLSLAGLPPLAGFFAKYFVFMAAVEAELYALAVIGVLASVVGLYYYLRIVKLMWFDEPSTEFVPMAMELRLVLWAAALFIFPVYLFIGGPIFTAAEAAARTFF</sequence>
<feature type="transmembrane region" description="Helical" evidence="5">
    <location>
        <begin position="203"/>
        <end position="228"/>
    </location>
</feature>
<dbReference type="Pfam" id="PF00361">
    <property type="entry name" value="Proton_antipo_M"/>
    <property type="match status" value="1"/>
</dbReference>
<evidence type="ECO:0000256" key="4">
    <source>
        <dbReference type="ARBA" id="ARBA00023136"/>
    </source>
</evidence>
<comment type="subcellular location">
    <subcellularLocation>
        <location evidence="5">Cell membrane</location>
        <topology evidence="5">Multi-pass membrane protein</topology>
    </subcellularLocation>
    <subcellularLocation>
        <location evidence="1">Endomembrane system</location>
        <topology evidence="1">Multi-pass membrane protein</topology>
    </subcellularLocation>
    <subcellularLocation>
        <location evidence="6">Membrane</location>
        <topology evidence="6">Multi-pass membrane protein</topology>
    </subcellularLocation>
</comment>
<accession>A0A9X2H6T9</accession>
<dbReference type="NCBIfam" id="NF004440">
    <property type="entry name" value="PRK05777.1-3"/>
    <property type="match status" value="1"/>
</dbReference>
<feature type="transmembrane region" description="Helical" evidence="5">
    <location>
        <begin position="445"/>
        <end position="464"/>
    </location>
</feature>
<keyword evidence="2 5" id="KW-0812">Transmembrane</keyword>
<feature type="transmembrane region" description="Helical" evidence="5">
    <location>
        <begin position="271"/>
        <end position="292"/>
    </location>
</feature>
<feature type="transmembrane region" description="Helical" evidence="5">
    <location>
        <begin position="299"/>
        <end position="320"/>
    </location>
</feature>
<keyword evidence="5" id="KW-1003">Cell membrane</keyword>
<evidence type="ECO:0000256" key="2">
    <source>
        <dbReference type="ARBA" id="ARBA00022692"/>
    </source>
</evidence>
<comment type="caution">
    <text evidence="8">The sequence shown here is derived from an EMBL/GenBank/DDBJ whole genome shotgun (WGS) entry which is preliminary data.</text>
</comment>
<comment type="function">
    <text evidence="5">NDH-1 shuttles electrons from NADH, via FMN and iron-sulfur (Fe-S) centers, to quinones in the respiratory chain. The immediate electron acceptor for the enzyme in this species is believed to be ubiquinone. Couples the redox reaction to proton translocation (for every two electrons transferred, four hydrogen ions are translocated across the cytoplasmic membrane), and thus conserves the redox energy in a proton gradient.</text>
</comment>
<dbReference type="NCBIfam" id="TIGR01770">
    <property type="entry name" value="NDH_I_N"/>
    <property type="match status" value="1"/>
</dbReference>
<keyword evidence="5" id="KW-0813">Transport</keyword>
<dbReference type="AlphaFoldDB" id="A0A9X2H6T9"/>
<dbReference type="InterPro" id="IPR001750">
    <property type="entry name" value="ND/Mrp_TM"/>
</dbReference>
<dbReference type="Proteomes" id="UP001155220">
    <property type="component" value="Unassembled WGS sequence"/>
</dbReference>
<evidence type="ECO:0000256" key="3">
    <source>
        <dbReference type="ARBA" id="ARBA00022989"/>
    </source>
</evidence>
<dbReference type="EMBL" id="JALHBS010000048">
    <property type="protein sequence ID" value="MCP3055276.1"/>
    <property type="molecule type" value="Genomic_DNA"/>
</dbReference>
<evidence type="ECO:0000313" key="8">
    <source>
        <dbReference type="EMBL" id="MCP3055276.1"/>
    </source>
</evidence>
<keyword evidence="5" id="KW-1278">Translocase</keyword>
<feature type="transmembrane region" description="Helical" evidence="5">
    <location>
        <begin position="405"/>
        <end position="424"/>
    </location>
</feature>
<comment type="subunit">
    <text evidence="5">NDH-1 is composed of 14 different subunits. Subunits NuoA, H, J, K, L, M, N constitute the membrane sector of the complex.</text>
</comment>
<dbReference type="EC" id="7.1.1.-" evidence="5"/>
<keyword evidence="5" id="KW-0830">Ubiquinone</keyword>
<dbReference type="GO" id="GO:0048038">
    <property type="term" value="F:quinone binding"/>
    <property type="evidence" value="ECO:0007669"/>
    <property type="project" value="UniProtKB-KW"/>
</dbReference>
<evidence type="ECO:0000259" key="7">
    <source>
        <dbReference type="Pfam" id="PF00361"/>
    </source>
</evidence>
<feature type="transmembrane region" description="Helical" evidence="5">
    <location>
        <begin position="75"/>
        <end position="96"/>
    </location>
</feature>
<organism evidence="8 9">
    <name type="scientific">Aurantimonas marianensis</name>
    <dbReference type="NCBI Taxonomy" id="2920428"/>
    <lineage>
        <taxon>Bacteria</taxon>
        <taxon>Pseudomonadati</taxon>
        <taxon>Pseudomonadota</taxon>
        <taxon>Alphaproteobacteria</taxon>
        <taxon>Hyphomicrobiales</taxon>
        <taxon>Aurantimonadaceae</taxon>
        <taxon>Aurantimonas</taxon>
    </lineage>
</organism>
<feature type="domain" description="NADH:quinone oxidoreductase/Mrp antiporter transmembrane" evidence="7">
    <location>
        <begin position="125"/>
        <end position="418"/>
    </location>
</feature>
<feature type="transmembrane region" description="Helical" evidence="5">
    <location>
        <begin position="326"/>
        <end position="347"/>
    </location>
</feature>
<keyword evidence="8" id="KW-0560">Oxidoreductase</keyword>
<dbReference type="GO" id="GO:0050136">
    <property type="term" value="F:NADH dehydrogenase (quinone) (non-electrogenic) activity"/>
    <property type="evidence" value="ECO:0007669"/>
    <property type="project" value="UniProtKB-UniRule"/>
</dbReference>
<feature type="transmembrane region" description="Helical" evidence="5">
    <location>
        <begin position="108"/>
        <end position="125"/>
    </location>
</feature>
<evidence type="ECO:0000256" key="6">
    <source>
        <dbReference type="RuleBase" id="RU000320"/>
    </source>
</evidence>
<evidence type="ECO:0000256" key="5">
    <source>
        <dbReference type="HAMAP-Rule" id="MF_00445"/>
    </source>
</evidence>
<keyword evidence="5" id="KW-0874">Quinone</keyword>
<feature type="transmembrane region" description="Helical" evidence="5">
    <location>
        <begin position="368"/>
        <end position="385"/>
    </location>
</feature>
<dbReference type="PANTHER" id="PTHR22773">
    <property type="entry name" value="NADH DEHYDROGENASE"/>
    <property type="match status" value="1"/>
</dbReference>
<dbReference type="RefSeq" id="WP_253964134.1">
    <property type="nucleotide sequence ID" value="NZ_JALHBS010000048.1"/>
</dbReference>
<keyword evidence="4 5" id="KW-0472">Membrane</keyword>
<gene>
    <name evidence="5 8" type="primary">nuoN</name>
    <name evidence="8" type="ORF">MJ956_08955</name>
</gene>
<protein>
    <recommendedName>
        <fullName evidence="5">NADH-quinone oxidoreductase subunit N</fullName>
        <ecNumber evidence="5">7.1.1.-</ecNumber>
    </recommendedName>
    <alternativeName>
        <fullName evidence="5">NADH dehydrogenase I subunit N</fullName>
    </alternativeName>
    <alternativeName>
        <fullName evidence="5">NDH-1 subunit N</fullName>
    </alternativeName>
</protein>
<evidence type="ECO:0000256" key="1">
    <source>
        <dbReference type="ARBA" id="ARBA00004127"/>
    </source>
</evidence>
<dbReference type="GO" id="GO:0042773">
    <property type="term" value="P:ATP synthesis coupled electron transport"/>
    <property type="evidence" value="ECO:0007669"/>
    <property type="project" value="InterPro"/>
</dbReference>
<keyword evidence="5" id="KW-0520">NAD</keyword>
<dbReference type="InterPro" id="IPR010096">
    <property type="entry name" value="NADH-Q_OxRdtase_suN/2"/>
</dbReference>
<evidence type="ECO:0000313" key="9">
    <source>
        <dbReference type="Proteomes" id="UP001155220"/>
    </source>
</evidence>
<keyword evidence="9" id="KW-1185">Reference proteome</keyword>
<reference evidence="8" key="1">
    <citation type="submission" date="2022-03" db="EMBL/GenBank/DDBJ databases">
        <title>Aurantimonas Liuensis sp. Nov., isolated from the hadal seawater of the Mariana Trench.</title>
        <authorList>
            <person name="Liu R."/>
        </authorList>
    </citation>
    <scope>NUCLEOTIDE SEQUENCE</scope>
    <source>
        <strain evidence="8">LRZ36</strain>
    </source>
</reference>
<dbReference type="HAMAP" id="MF_00445">
    <property type="entry name" value="NDH1_NuoN_1"/>
    <property type="match status" value="1"/>
</dbReference>
<dbReference type="GO" id="GO:0012505">
    <property type="term" value="C:endomembrane system"/>
    <property type="evidence" value="ECO:0007669"/>
    <property type="project" value="UniProtKB-SubCell"/>
</dbReference>
<proteinExistence type="inferred from homology"/>
<comment type="similarity">
    <text evidence="5">Belongs to the complex I subunit 2 family.</text>
</comment>
<dbReference type="GO" id="GO:0008137">
    <property type="term" value="F:NADH dehydrogenase (ubiquinone) activity"/>
    <property type="evidence" value="ECO:0007669"/>
    <property type="project" value="InterPro"/>
</dbReference>
<keyword evidence="3 5" id="KW-1133">Transmembrane helix</keyword>